<dbReference type="EMBL" id="JBHSDH010000013">
    <property type="protein sequence ID" value="MFC4292357.1"/>
    <property type="molecule type" value="Genomic_DNA"/>
</dbReference>
<keyword evidence="2" id="KW-1185">Reference proteome</keyword>
<reference evidence="2" key="1">
    <citation type="journal article" date="2019" name="Int. J. Syst. Evol. Microbiol.">
        <title>The Global Catalogue of Microorganisms (GCM) 10K type strain sequencing project: providing services to taxonomists for standard genome sequencing and annotation.</title>
        <authorList>
            <consortium name="The Broad Institute Genomics Platform"/>
            <consortium name="The Broad Institute Genome Sequencing Center for Infectious Disease"/>
            <person name="Wu L."/>
            <person name="Ma J."/>
        </authorList>
    </citation>
    <scope>NUCLEOTIDE SEQUENCE [LARGE SCALE GENOMIC DNA]</scope>
    <source>
        <strain evidence="2">CECT 8531</strain>
    </source>
</reference>
<comment type="caution">
    <text evidence="1">The sequence shown here is derived from an EMBL/GenBank/DDBJ whole genome shotgun (WGS) entry which is preliminary data.</text>
</comment>
<dbReference type="RefSeq" id="WP_381422982.1">
    <property type="nucleotide sequence ID" value="NZ_JBHSDH010000013.1"/>
</dbReference>
<sequence>MTHPLQTKWFDEAAEAEYLSQVEAFVHAGDLDIAAQRILDDLEDMDTPLAALCRELDEDAVELSGWAEIGDAIAQYEGEEPITAVHIVMSNEEDLVFEDKSTVHHPDAEVVLYTDEHFAFSAKSRAELLAAALNPSADWYGKSEDLEVYLEMNGLSELNTALLRHKRQYHFRDQQHVLDAAEGLAADIIPLPYIEFRLCAMLRAIRFHQAVKSLLDGFGLSGKIPVIVGMHNMKIEFTSVYVPREAKVVEAAKMPKLAVKIERNMEEDTQELTGTLLRQKLKEEEPEVEEKVGFFRRLFQRKAA</sequence>
<name>A0ABV8RHC9_9SPHN</name>
<gene>
    <name evidence="1" type="ORF">ACFOWX_08005</name>
</gene>
<dbReference type="Proteomes" id="UP001595887">
    <property type="component" value="Unassembled WGS sequence"/>
</dbReference>
<evidence type="ECO:0000313" key="2">
    <source>
        <dbReference type="Proteomes" id="UP001595887"/>
    </source>
</evidence>
<protein>
    <submittedName>
        <fullName evidence="1">Uncharacterized protein</fullName>
    </submittedName>
</protein>
<evidence type="ECO:0000313" key="1">
    <source>
        <dbReference type="EMBL" id="MFC4292357.1"/>
    </source>
</evidence>
<proteinExistence type="predicted"/>
<accession>A0ABV8RHC9</accession>
<organism evidence="1 2">
    <name type="scientific">Sphingorhabdus arenilitoris</name>
    <dbReference type="NCBI Taxonomy" id="1490041"/>
    <lineage>
        <taxon>Bacteria</taxon>
        <taxon>Pseudomonadati</taxon>
        <taxon>Pseudomonadota</taxon>
        <taxon>Alphaproteobacteria</taxon>
        <taxon>Sphingomonadales</taxon>
        <taxon>Sphingomonadaceae</taxon>
        <taxon>Sphingorhabdus</taxon>
    </lineage>
</organism>